<feature type="domain" description="DUF4378" evidence="2">
    <location>
        <begin position="753"/>
        <end position="894"/>
    </location>
</feature>
<organism evidence="4 5">
    <name type="scientific">Vanilla planifolia</name>
    <name type="common">Vanilla</name>
    <dbReference type="NCBI Taxonomy" id="51239"/>
    <lineage>
        <taxon>Eukaryota</taxon>
        <taxon>Viridiplantae</taxon>
        <taxon>Streptophyta</taxon>
        <taxon>Embryophyta</taxon>
        <taxon>Tracheophyta</taxon>
        <taxon>Spermatophyta</taxon>
        <taxon>Magnoliopsida</taxon>
        <taxon>Liliopsida</taxon>
        <taxon>Asparagales</taxon>
        <taxon>Orchidaceae</taxon>
        <taxon>Vanilloideae</taxon>
        <taxon>Vanilleae</taxon>
        <taxon>Vanilla</taxon>
    </lineage>
</organism>
<feature type="region of interest" description="Disordered" evidence="1">
    <location>
        <begin position="720"/>
        <end position="752"/>
    </location>
</feature>
<feature type="compositionally biased region" description="Polar residues" evidence="1">
    <location>
        <begin position="60"/>
        <end position="70"/>
    </location>
</feature>
<dbReference type="Pfam" id="PF14383">
    <property type="entry name" value="VARLMGL"/>
    <property type="match status" value="1"/>
</dbReference>
<feature type="domain" description="DUF3741" evidence="3">
    <location>
        <begin position="74"/>
        <end position="103"/>
    </location>
</feature>
<feature type="region of interest" description="Disordered" evidence="1">
    <location>
        <begin position="28"/>
        <end position="70"/>
    </location>
</feature>
<evidence type="ECO:0000313" key="5">
    <source>
        <dbReference type="Proteomes" id="UP000639772"/>
    </source>
</evidence>
<dbReference type="InterPro" id="IPR025486">
    <property type="entry name" value="DUF4378"/>
</dbReference>
<feature type="compositionally biased region" description="Low complexity" evidence="1">
    <location>
        <begin position="724"/>
        <end position="733"/>
    </location>
</feature>
<evidence type="ECO:0000259" key="3">
    <source>
        <dbReference type="Pfam" id="PF14383"/>
    </source>
</evidence>
<accession>A0A835R0Y6</accession>
<gene>
    <name evidence="4" type="ORF">HPP92_011585</name>
</gene>
<evidence type="ECO:0000259" key="2">
    <source>
        <dbReference type="Pfam" id="PF14309"/>
    </source>
</evidence>
<proteinExistence type="predicted"/>
<feature type="region of interest" description="Disordered" evidence="1">
    <location>
        <begin position="328"/>
        <end position="432"/>
    </location>
</feature>
<feature type="compositionally biased region" description="Basic and acidic residues" evidence="1">
    <location>
        <begin position="743"/>
        <end position="752"/>
    </location>
</feature>
<sequence>MGAEKGGPKGSGFFHIFDWSRKSRKKLFSVSPENTKQEKRTDDSLPGTRLQLVDEDDRNGVSSTMGSTDYSCASSVTDEGIGIRVPGVVARLMGLDSMPTSGISEPYSTPLFDTRSLQDKQSHKRSPEFFINDNISRDRNRTEVYTTKPLEFRNVKMPSSPIERFQIETLPSRTAKAFPLTHHRLLSPIKNPGFVSPRNTAQIMEAAARILEPAGQSAIPVSSKRVKSSSSYIPLQTREPKDNITSCTRTSRALEFARREVEPSDMRYLRGQSLNRSWNGSEDSSSTFRPSPDISDTNLLDGNVRGKSISLAIQAKVNVQKREGISLKGRNALPTKKDDDVKLNLPFKSQPSNQKNKQQKKNSASGSSTVLRQNNQKQNCSLSKGKSGPKQSVSGHQGKKILYESASGKNKATNKLSGNARASNREDNLDSELEDLLSSNKDFPRKKRLIDGCLNSQRKSQMDNVPLVHQEKHVEPNVMIDEQPRWSKDNRTDSADVVSFTFTSPLVKPTTPDALSSTSVENFDKRSIYSFDNNFKRNGFTAKKQPQNLNLITGDSLSLLLEQKLRELNYGADEPSNCSFKEAACSTSATVQQEQAYDFNSIATNSARREKQIMSSTSTDKQSSQFARGNSSTNGLVFGLSCKFQGVEKVEYNSSDARNAPTCLQPSPLSILEASFSSESCNSSVSTSSTNGSKISLHSVQAQNIFSPNMPSKNSLLKNELELSDSASSSSPSQGFLVSSEKQPQDTENPKQDLEYVREILKGRRSGGTDVTLRPLDPCSLLFNELESKRGKDGRTRRKMMFDCVKECLESRRNRFLGSGYKAWASGEALMPEDMAEDVYEEICRWKGFGDCMVDELVDRDMSSHGGKWVDFEIDAFQLGVEIEKELMFSLVNELLTDCFLVQP</sequence>
<feature type="compositionally biased region" description="Low complexity" evidence="1">
    <location>
        <begin position="348"/>
        <end position="368"/>
    </location>
</feature>
<dbReference type="Pfam" id="PF14309">
    <property type="entry name" value="DUF4378"/>
    <property type="match status" value="1"/>
</dbReference>
<dbReference type="OrthoDB" id="765769at2759"/>
<dbReference type="AlphaFoldDB" id="A0A835R0Y6"/>
<dbReference type="PANTHER" id="PTHR21726:SF29">
    <property type="entry name" value="EXPRESSED PROTEIN"/>
    <property type="match status" value="1"/>
</dbReference>
<evidence type="ECO:0008006" key="6">
    <source>
        <dbReference type="Google" id="ProtNLM"/>
    </source>
</evidence>
<evidence type="ECO:0000256" key="1">
    <source>
        <dbReference type="SAM" id="MobiDB-lite"/>
    </source>
</evidence>
<feature type="compositionally biased region" description="Polar residues" evidence="1">
    <location>
        <begin position="369"/>
        <end position="395"/>
    </location>
</feature>
<feature type="compositionally biased region" description="Polar residues" evidence="1">
    <location>
        <begin position="407"/>
        <end position="422"/>
    </location>
</feature>
<dbReference type="EMBL" id="JADCNM010000005">
    <property type="protein sequence ID" value="KAG0483501.1"/>
    <property type="molecule type" value="Genomic_DNA"/>
</dbReference>
<name>A0A835R0Y6_VANPL</name>
<protein>
    <recommendedName>
        <fullName evidence="6">DUF4378 domain-containing protein</fullName>
    </recommendedName>
</protein>
<feature type="region of interest" description="Disordered" evidence="1">
    <location>
        <begin position="610"/>
        <end position="631"/>
    </location>
</feature>
<dbReference type="InterPro" id="IPR032795">
    <property type="entry name" value="DUF3741-assoc"/>
</dbReference>
<feature type="compositionally biased region" description="Polar residues" evidence="1">
    <location>
        <begin position="275"/>
        <end position="300"/>
    </location>
</feature>
<evidence type="ECO:0000313" key="4">
    <source>
        <dbReference type="EMBL" id="KAG0483501.1"/>
    </source>
</evidence>
<feature type="compositionally biased region" description="Polar residues" evidence="1">
    <location>
        <begin position="613"/>
        <end position="631"/>
    </location>
</feature>
<reference evidence="4 5" key="1">
    <citation type="journal article" date="2020" name="Nat. Food">
        <title>A phased Vanilla planifolia genome enables genetic improvement of flavour and production.</title>
        <authorList>
            <person name="Hasing T."/>
            <person name="Tang H."/>
            <person name="Brym M."/>
            <person name="Khazi F."/>
            <person name="Huang T."/>
            <person name="Chambers A.H."/>
        </authorList>
    </citation>
    <scope>NUCLEOTIDE SEQUENCE [LARGE SCALE GENOMIC DNA]</scope>
    <source>
        <tissue evidence="4">Leaf</tissue>
    </source>
</reference>
<dbReference type="Proteomes" id="UP000639772">
    <property type="component" value="Unassembled WGS sequence"/>
</dbReference>
<feature type="region of interest" description="Disordered" evidence="1">
    <location>
        <begin position="275"/>
        <end position="301"/>
    </location>
</feature>
<dbReference type="PANTHER" id="PTHR21726">
    <property type="entry name" value="PHOSPHATIDYLINOSITOL N-ACETYLGLUCOSAMINYLTRANSFERASE SUBUNIT P DOWN SYNDROME CRITICAL REGION PROTEIN 5 -RELATED"/>
    <property type="match status" value="1"/>
</dbReference>
<comment type="caution">
    <text evidence="4">The sequence shown here is derived from an EMBL/GenBank/DDBJ whole genome shotgun (WGS) entry which is preliminary data.</text>
</comment>